<dbReference type="Gene3D" id="1.25.40.10">
    <property type="entry name" value="Tetratricopeptide repeat domain"/>
    <property type="match status" value="1"/>
</dbReference>
<evidence type="ECO:0000313" key="3">
    <source>
        <dbReference type="Proteomes" id="UP001171945"/>
    </source>
</evidence>
<dbReference type="Proteomes" id="UP001171945">
    <property type="component" value="Unassembled WGS sequence"/>
</dbReference>
<dbReference type="PROSITE" id="PS50005">
    <property type="entry name" value="TPR"/>
    <property type="match status" value="1"/>
</dbReference>
<accession>A0ABT7VTK8</accession>
<organism evidence="2 3">
    <name type="scientific">Candidatus Marithioploca araucensis</name>
    <dbReference type="NCBI Taxonomy" id="70273"/>
    <lineage>
        <taxon>Bacteria</taxon>
        <taxon>Pseudomonadati</taxon>
        <taxon>Pseudomonadota</taxon>
        <taxon>Gammaproteobacteria</taxon>
        <taxon>Thiotrichales</taxon>
        <taxon>Thiotrichaceae</taxon>
        <taxon>Candidatus Marithioploca</taxon>
    </lineage>
</organism>
<evidence type="ECO:0000256" key="1">
    <source>
        <dbReference type="PROSITE-ProRule" id="PRU00339"/>
    </source>
</evidence>
<comment type="caution">
    <text evidence="2">The sequence shown here is derived from an EMBL/GenBank/DDBJ whole genome shotgun (WGS) entry which is preliminary data.</text>
</comment>
<dbReference type="InterPro" id="IPR011990">
    <property type="entry name" value="TPR-like_helical_dom_sf"/>
</dbReference>
<keyword evidence="1" id="KW-0802">TPR repeat</keyword>
<name>A0ABT7VTK8_9GAMM</name>
<dbReference type="InterPro" id="IPR019734">
    <property type="entry name" value="TPR_rpt"/>
</dbReference>
<keyword evidence="3" id="KW-1185">Reference proteome</keyword>
<dbReference type="EMBL" id="JAUCGM010000339">
    <property type="protein sequence ID" value="MDM8562896.1"/>
    <property type="molecule type" value="Genomic_DNA"/>
</dbReference>
<proteinExistence type="predicted"/>
<evidence type="ECO:0000313" key="2">
    <source>
        <dbReference type="EMBL" id="MDM8562896.1"/>
    </source>
</evidence>
<protein>
    <submittedName>
        <fullName evidence="2">Tetratricopeptide repeat protein</fullName>
    </submittedName>
</protein>
<reference evidence="2" key="1">
    <citation type="submission" date="2023-06" db="EMBL/GenBank/DDBJ databases">
        <title>Uncultivated large filamentous bacteria from sulfidic sediments reveal new species and different genomic features in energy metabolism and defense.</title>
        <authorList>
            <person name="Fonseca A."/>
        </authorList>
    </citation>
    <scope>NUCLEOTIDE SEQUENCE</scope>
    <source>
        <strain evidence="2">HSG4</strain>
    </source>
</reference>
<sequence length="251" mass="28541">MIQKAVTVETLSQAIKALHKQGVLTDLPAVSTLEMEDALRQSRIGGFVQQRKRGFMEGWQLSHEILGQWFCEQHGLEDLSKLRLSLVPFGAVPLPEKASEAEFGQWLEWVKEEDYEHYQSLAPELQVSICDSLLAHLPEKEVDRALVLARLSFVFLSGTGEKRRGFALEPRLEQTLPQSNLSPLAAILQNRYELAAILIRIGEVYRDQNKTDLALKYFKHSLVLSEQLLSESPTPQNHRDVAITLQDRDRD</sequence>
<feature type="repeat" description="TPR" evidence="1">
    <location>
        <begin position="195"/>
        <end position="228"/>
    </location>
</feature>
<gene>
    <name evidence="2" type="ORF">QUF54_06030</name>
</gene>